<organism evidence="7">
    <name type="scientific">hydrothermal vent metagenome</name>
    <dbReference type="NCBI Taxonomy" id="652676"/>
    <lineage>
        <taxon>unclassified sequences</taxon>
        <taxon>metagenomes</taxon>
        <taxon>ecological metagenomes</taxon>
    </lineage>
</organism>
<accession>A0A3B0VJB2</accession>
<dbReference type="PANTHER" id="PTHR43725:SF53">
    <property type="entry name" value="UDP-ARABINOSE 4-EPIMERASE 1"/>
    <property type="match status" value="1"/>
</dbReference>
<evidence type="ECO:0000256" key="3">
    <source>
        <dbReference type="ARBA" id="ARBA00023027"/>
    </source>
</evidence>
<dbReference type="CDD" id="cd05247">
    <property type="entry name" value="UDP_G4E_1_SDR_e"/>
    <property type="match status" value="1"/>
</dbReference>
<protein>
    <submittedName>
        <fullName evidence="7">UDP-glucose 4-epimerase</fullName>
        <ecNumber evidence="7">5.1.3.2</ecNumber>
    </submittedName>
</protein>
<evidence type="ECO:0000313" key="7">
    <source>
        <dbReference type="EMBL" id="VAW38427.1"/>
    </source>
</evidence>
<dbReference type="GO" id="GO:0033499">
    <property type="term" value="P:galactose catabolic process via UDP-galactose, Leloir pathway"/>
    <property type="evidence" value="ECO:0007669"/>
    <property type="project" value="TreeGrafter"/>
</dbReference>
<reference evidence="7" key="1">
    <citation type="submission" date="2018-06" db="EMBL/GenBank/DDBJ databases">
        <authorList>
            <person name="Zhirakovskaya E."/>
        </authorList>
    </citation>
    <scope>NUCLEOTIDE SEQUENCE</scope>
</reference>
<evidence type="ECO:0000256" key="4">
    <source>
        <dbReference type="ARBA" id="ARBA00023235"/>
    </source>
</evidence>
<feature type="domain" description="NAD-dependent epimerase/dehydratase" evidence="6">
    <location>
        <begin position="5"/>
        <end position="253"/>
    </location>
</feature>
<dbReference type="GO" id="GO:0003978">
    <property type="term" value="F:UDP-glucose 4-epimerase activity"/>
    <property type="evidence" value="ECO:0007669"/>
    <property type="project" value="UniProtKB-EC"/>
</dbReference>
<dbReference type="AlphaFoldDB" id="A0A3B0VJB2"/>
<comment type="cofactor">
    <cofactor evidence="1">
        <name>NAD(+)</name>
        <dbReference type="ChEBI" id="CHEBI:57540"/>
    </cofactor>
</comment>
<dbReference type="Gene3D" id="3.90.25.10">
    <property type="entry name" value="UDP-galactose 4-epimerase, domain 1"/>
    <property type="match status" value="1"/>
</dbReference>
<name>A0A3B0VJB2_9ZZZZ</name>
<dbReference type="NCBIfam" id="TIGR01179">
    <property type="entry name" value="galE"/>
    <property type="match status" value="1"/>
</dbReference>
<evidence type="ECO:0000256" key="1">
    <source>
        <dbReference type="ARBA" id="ARBA00001911"/>
    </source>
</evidence>
<dbReference type="Pfam" id="PF01370">
    <property type="entry name" value="Epimerase"/>
    <property type="match status" value="1"/>
</dbReference>
<evidence type="ECO:0000256" key="5">
    <source>
        <dbReference type="ARBA" id="ARBA00023277"/>
    </source>
</evidence>
<proteinExistence type="inferred from homology"/>
<dbReference type="InterPro" id="IPR001509">
    <property type="entry name" value="Epimerase_deHydtase"/>
</dbReference>
<dbReference type="InterPro" id="IPR036291">
    <property type="entry name" value="NAD(P)-bd_dom_sf"/>
</dbReference>
<dbReference type="EC" id="5.1.3.2" evidence="7"/>
<dbReference type="EMBL" id="UOEY01000060">
    <property type="protein sequence ID" value="VAW38427.1"/>
    <property type="molecule type" value="Genomic_DNA"/>
</dbReference>
<evidence type="ECO:0000256" key="2">
    <source>
        <dbReference type="ARBA" id="ARBA00007637"/>
    </source>
</evidence>
<evidence type="ECO:0000259" key="6">
    <source>
        <dbReference type="Pfam" id="PF01370"/>
    </source>
</evidence>
<sequence>MTQTILVTGGAGYIGSHTCKFLHERGYTPVVLDNLVYGHRSAVKWGPFIEGDIHDQGVLDRIFSEYSPAAVIHFAAFAYVGESMLAPGKYYRNNVAGTLSLLESMRQNGCPHLVFSSSCATYGLPETLPLSESHPRKPISPYGRSKLMVEEILQDYDSAHGLKSVSLRYFNAAGADPAGELGEDHAPETHLIPLAVAAALGTRPELQIFGTDYPTADGTAVRDFVHVTDLAAAHVQALEFLARQETSQAINLGTGRGYSVREIVREVERVSGREVPVVRKERRTGDPPVLVADAAKAGQLLGWSPTRSDLPTIISSAWKWHAGRRPG</sequence>
<dbReference type="SUPFAM" id="SSF51735">
    <property type="entry name" value="NAD(P)-binding Rossmann-fold domains"/>
    <property type="match status" value="1"/>
</dbReference>
<dbReference type="Gene3D" id="3.40.50.720">
    <property type="entry name" value="NAD(P)-binding Rossmann-like Domain"/>
    <property type="match status" value="1"/>
</dbReference>
<comment type="similarity">
    <text evidence="2">Belongs to the NAD(P)-dependent epimerase/dehydratase family.</text>
</comment>
<dbReference type="InterPro" id="IPR005886">
    <property type="entry name" value="UDP_G4E"/>
</dbReference>
<keyword evidence="3" id="KW-0520">NAD</keyword>
<keyword evidence="5" id="KW-0119">Carbohydrate metabolism</keyword>
<gene>
    <name evidence="7" type="ORF">MNBD_DELTA04-230</name>
</gene>
<dbReference type="PANTHER" id="PTHR43725">
    <property type="entry name" value="UDP-GLUCOSE 4-EPIMERASE"/>
    <property type="match status" value="1"/>
</dbReference>
<keyword evidence="4 7" id="KW-0413">Isomerase</keyword>